<protein>
    <submittedName>
        <fullName evidence="3">Gfo/Idh/MocA family oxidoreductase</fullName>
    </submittedName>
</protein>
<evidence type="ECO:0000256" key="1">
    <source>
        <dbReference type="ARBA" id="ARBA00023002"/>
    </source>
</evidence>
<comment type="caution">
    <text evidence="3">The sequence shown here is derived from an EMBL/GenBank/DDBJ whole genome shotgun (WGS) entry which is preliminary data.</text>
</comment>
<dbReference type="PANTHER" id="PTHR43818">
    <property type="entry name" value="BCDNA.GH03377"/>
    <property type="match status" value="1"/>
</dbReference>
<evidence type="ECO:0000313" key="3">
    <source>
        <dbReference type="EMBL" id="GAA4263295.1"/>
    </source>
</evidence>
<evidence type="ECO:0000259" key="2">
    <source>
        <dbReference type="Pfam" id="PF22685"/>
    </source>
</evidence>
<dbReference type="PANTHER" id="PTHR43818:SF11">
    <property type="entry name" value="BCDNA.GH03377"/>
    <property type="match status" value="1"/>
</dbReference>
<dbReference type="Proteomes" id="UP001500620">
    <property type="component" value="Unassembled WGS sequence"/>
</dbReference>
<name>A0ABP8DTE1_9ACTN</name>
<dbReference type="InterPro" id="IPR055080">
    <property type="entry name" value="Gal80p-like_C"/>
</dbReference>
<accession>A0ABP8DTE1</accession>
<dbReference type="SUPFAM" id="SSF51735">
    <property type="entry name" value="NAD(P)-binding Rossmann-fold domains"/>
    <property type="match status" value="1"/>
</dbReference>
<keyword evidence="1" id="KW-0560">Oxidoreductase</keyword>
<keyword evidence="4" id="KW-1185">Reference proteome</keyword>
<dbReference type="SUPFAM" id="SSF55347">
    <property type="entry name" value="Glyceraldehyde-3-phosphate dehydrogenase-like, C-terminal domain"/>
    <property type="match status" value="1"/>
</dbReference>
<sequence>MRAAIAAGKDVYSEWPLTTSTEKAEALARLAHDAGVRHVVGLQRRLAPHNRYLRDLLADGYVGALRSVRMHVSMNYFQARLSQALRWTVPPENFSSVIAIYGGHFLDMIFSAVGWPRTFSALMVNQFNEITIAETGEVLRTTNPDQLVATGTIEGGAVFSVHIEGGKRNNSGVQIDITGDQGDLRITNVSAFGDIGEDYVIEGAHGDDIPLATLPIPPSYNWLPESGLASSVLELANVYAAFARDAAEGTRTAPTMDDAVRMHRLIDLFAESSDNGSRVRVDEAGSQLDRLPD</sequence>
<dbReference type="Gene3D" id="3.30.360.10">
    <property type="entry name" value="Dihydrodipicolinate Reductase, domain 2"/>
    <property type="match status" value="1"/>
</dbReference>
<dbReference type="InterPro" id="IPR050463">
    <property type="entry name" value="Gfo/Idh/MocA_oxidrdct_glycsds"/>
</dbReference>
<dbReference type="Gene3D" id="3.40.50.720">
    <property type="entry name" value="NAD(P)-binding Rossmann-like Domain"/>
    <property type="match status" value="1"/>
</dbReference>
<proteinExistence type="predicted"/>
<organism evidence="3 4">
    <name type="scientific">Dactylosporangium darangshiense</name>
    <dbReference type="NCBI Taxonomy" id="579108"/>
    <lineage>
        <taxon>Bacteria</taxon>
        <taxon>Bacillati</taxon>
        <taxon>Actinomycetota</taxon>
        <taxon>Actinomycetes</taxon>
        <taxon>Micromonosporales</taxon>
        <taxon>Micromonosporaceae</taxon>
        <taxon>Dactylosporangium</taxon>
    </lineage>
</organism>
<dbReference type="EMBL" id="BAABAT010000065">
    <property type="protein sequence ID" value="GAA4263295.1"/>
    <property type="molecule type" value="Genomic_DNA"/>
</dbReference>
<feature type="domain" description="Gal80p-like C-terminal" evidence="2">
    <location>
        <begin position="49"/>
        <end position="187"/>
    </location>
</feature>
<dbReference type="InterPro" id="IPR036291">
    <property type="entry name" value="NAD(P)-bd_dom_sf"/>
</dbReference>
<dbReference type="Pfam" id="PF22685">
    <property type="entry name" value="Gal80p_C-like"/>
    <property type="match status" value="1"/>
</dbReference>
<gene>
    <name evidence="3" type="ORF">GCM10022255_106550</name>
</gene>
<reference evidence="4" key="1">
    <citation type="journal article" date="2019" name="Int. J. Syst. Evol. Microbiol.">
        <title>The Global Catalogue of Microorganisms (GCM) 10K type strain sequencing project: providing services to taxonomists for standard genome sequencing and annotation.</title>
        <authorList>
            <consortium name="The Broad Institute Genomics Platform"/>
            <consortium name="The Broad Institute Genome Sequencing Center for Infectious Disease"/>
            <person name="Wu L."/>
            <person name="Ma J."/>
        </authorList>
    </citation>
    <scope>NUCLEOTIDE SEQUENCE [LARGE SCALE GENOMIC DNA]</scope>
    <source>
        <strain evidence="4">JCM 17441</strain>
    </source>
</reference>
<evidence type="ECO:0000313" key="4">
    <source>
        <dbReference type="Proteomes" id="UP001500620"/>
    </source>
</evidence>